<feature type="transmembrane region" description="Helical" evidence="8">
    <location>
        <begin position="230"/>
        <end position="258"/>
    </location>
</feature>
<feature type="transmembrane region" description="Helical" evidence="8">
    <location>
        <begin position="308"/>
        <end position="330"/>
    </location>
</feature>
<dbReference type="GO" id="GO:0005886">
    <property type="term" value="C:plasma membrane"/>
    <property type="evidence" value="ECO:0007669"/>
    <property type="project" value="UniProtKB-SubCell"/>
</dbReference>
<accession>A0A6N7XTS2</accession>
<dbReference type="EMBL" id="VUNC01000008">
    <property type="protein sequence ID" value="MST73289.1"/>
    <property type="molecule type" value="Genomic_DNA"/>
</dbReference>
<feature type="transmembrane region" description="Helical" evidence="8">
    <location>
        <begin position="47"/>
        <end position="63"/>
    </location>
</feature>
<feature type="transmembrane region" description="Helical" evidence="8">
    <location>
        <begin position="160"/>
        <end position="178"/>
    </location>
</feature>
<evidence type="ECO:0000313" key="10">
    <source>
        <dbReference type="Proteomes" id="UP000469325"/>
    </source>
</evidence>
<proteinExistence type="inferred from homology"/>
<evidence type="ECO:0000256" key="4">
    <source>
        <dbReference type="ARBA" id="ARBA00022475"/>
    </source>
</evidence>
<feature type="transmembrane region" description="Helical" evidence="8">
    <location>
        <begin position="127"/>
        <end position="148"/>
    </location>
</feature>
<evidence type="ECO:0000256" key="3">
    <source>
        <dbReference type="ARBA" id="ARBA00022448"/>
    </source>
</evidence>
<reference evidence="9 10" key="1">
    <citation type="submission" date="2019-08" db="EMBL/GenBank/DDBJ databases">
        <title>In-depth cultivation of the pig gut microbiome towards novel bacterial diversity and tailored functional studies.</title>
        <authorList>
            <person name="Wylensek D."/>
            <person name="Hitch T.C.A."/>
            <person name="Clavel T."/>
        </authorList>
    </citation>
    <scope>NUCLEOTIDE SEQUENCE [LARGE SCALE GENOMIC DNA]</scope>
    <source>
        <strain evidence="9 10">CA-Schmier-601-WT-1</strain>
    </source>
</reference>
<feature type="transmembrane region" description="Helical" evidence="8">
    <location>
        <begin position="70"/>
        <end position="87"/>
    </location>
</feature>
<comment type="subcellular location">
    <subcellularLocation>
        <location evidence="1">Cell membrane</location>
        <topology evidence="1">Multi-pass membrane protein</topology>
    </subcellularLocation>
</comment>
<name>A0A6N7XTS2_9ACTN</name>
<feature type="transmembrane region" description="Helical" evidence="8">
    <location>
        <begin position="190"/>
        <end position="210"/>
    </location>
</feature>
<dbReference type="InterPro" id="IPR006042">
    <property type="entry name" value="Xan_ur_permease"/>
</dbReference>
<dbReference type="PROSITE" id="PS01116">
    <property type="entry name" value="XANTH_URACIL_PERMASE"/>
    <property type="match status" value="1"/>
</dbReference>
<gene>
    <name evidence="9" type="ORF">FYJ68_09265</name>
</gene>
<dbReference type="RefSeq" id="WP_154435999.1">
    <property type="nucleotide sequence ID" value="NZ_VUNC01000008.1"/>
</dbReference>
<sequence>MARETREIIGVDDRVSVGRAIPLGIQHMMSMFGSTVLVPVLTGLDPNLAIMCSGIGTICYLLVTRNKIPSYLGSSFAFISPIVIIGASKGLDAALSGVVVAGLVFLAVAGIIHLVGTGWLDRLLPPVLVASVMVVIGVGLSATAAKMAFQTTAADGTTSFYAAGAIVAAITLLAAVVFSSMGGLIGTVPVLLAIIVGYLVALAMGMVDFSPVVQAAWIGLPTLHHPQWDWGAVALIGPVALVVVIEHIGHLLAVGEIVGKDYRPMLPRSLAGDGISTVISGFIGGPPTTTYAENIGVMSVTRVYSTQVFWYAAGFALVVGGLCPKLAALIRSIPSPVMGGVSLLLFGLIASNGLRMYVTNKVDFGINRNLMIASVVVILGVGMETSGISIPIGDYALPGMATSTLVGILMNLILPMPADPGEGKGVAADAADVEVEAKADGREASQAR</sequence>
<protein>
    <submittedName>
        <fullName evidence="9">Uracil permease</fullName>
    </submittedName>
</protein>
<feature type="transmembrane region" description="Helical" evidence="8">
    <location>
        <begin position="93"/>
        <end position="115"/>
    </location>
</feature>
<dbReference type="PANTHER" id="PTHR42810">
    <property type="entry name" value="PURINE PERMEASE C1399.01C-RELATED"/>
    <property type="match status" value="1"/>
</dbReference>
<feature type="transmembrane region" description="Helical" evidence="8">
    <location>
        <begin position="336"/>
        <end position="358"/>
    </location>
</feature>
<comment type="caution">
    <text evidence="9">The sequence shown here is derived from an EMBL/GenBank/DDBJ whole genome shotgun (WGS) entry which is preliminary data.</text>
</comment>
<dbReference type="PANTHER" id="PTHR42810:SF4">
    <property type="entry name" value="URIC ACID TRANSPORTER UACT"/>
    <property type="match status" value="1"/>
</dbReference>
<evidence type="ECO:0000313" key="9">
    <source>
        <dbReference type="EMBL" id="MST73289.1"/>
    </source>
</evidence>
<evidence type="ECO:0000256" key="1">
    <source>
        <dbReference type="ARBA" id="ARBA00004651"/>
    </source>
</evidence>
<dbReference type="GO" id="GO:0042907">
    <property type="term" value="F:xanthine transmembrane transporter activity"/>
    <property type="evidence" value="ECO:0007669"/>
    <property type="project" value="TreeGrafter"/>
</dbReference>
<dbReference type="NCBIfam" id="TIGR00801">
    <property type="entry name" value="ncs2"/>
    <property type="match status" value="1"/>
</dbReference>
<evidence type="ECO:0000256" key="2">
    <source>
        <dbReference type="ARBA" id="ARBA00008821"/>
    </source>
</evidence>
<evidence type="ECO:0000256" key="6">
    <source>
        <dbReference type="ARBA" id="ARBA00022989"/>
    </source>
</evidence>
<evidence type="ECO:0000256" key="7">
    <source>
        <dbReference type="ARBA" id="ARBA00023136"/>
    </source>
</evidence>
<dbReference type="Pfam" id="PF00860">
    <property type="entry name" value="Xan_ur_permease"/>
    <property type="match status" value="1"/>
</dbReference>
<feature type="transmembrane region" description="Helical" evidence="8">
    <location>
        <begin position="20"/>
        <end position="41"/>
    </location>
</feature>
<feature type="transmembrane region" description="Helical" evidence="8">
    <location>
        <begin position="396"/>
        <end position="414"/>
    </location>
</feature>
<dbReference type="Proteomes" id="UP000469325">
    <property type="component" value="Unassembled WGS sequence"/>
</dbReference>
<comment type="similarity">
    <text evidence="2">Belongs to the nucleobase:cation symporter-2 (NCS2) (TC 2.A.40) family.</text>
</comment>
<dbReference type="AlphaFoldDB" id="A0A6N7XTS2"/>
<dbReference type="InterPro" id="IPR006043">
    <property type="entry name" value="NCS2"/>
</dbReference>
<feature type="transmembrane region" description="Helical" evidence="8">
    <location>
        <begin position="370"/>
        <end position="390"/>
    </location>
</feature>
<keyword evidence="10" id="KW-1185">Reference proteome</keyword>
<evidence type="ECO:0000256" key="5">
    <source>
        <dbReference type="ARBA" id="ARBA00022692"/>
    </source>
</evidence>
<keyword evidence="7 8" id="KW-0472">Membrane</keyword>
<organism evidence="9 10">
    <name type="scientific">Olsenella porci</name>
    <dbReference type="NCBI Taxonomy" id="2652279"/>
    <lineage>
        <taxon>Bacteria</taxon>
        <taxon>Bacillati</taxon>
        <taxon>Actinomycetota</taxon>
        <taxon>Coriobacteriia</taxon>
        <taxon>Coriobacteriales</taxon>
        <taxon>Atopobiaceae</taxon>
        <taxon>Olsenella</taxon>
    </lineage>
</organism>
<keyword evidence="5 8" id="KW-0812">Transmembrane</keyword>
<keyword evidence="6 8" id="KW-1133">Transmembrane helix</keyword>
<keyword evidence="3" id="KW-0813">Transport</keyword>
<evidence type="ECO:0000256" key="8">
    <source>
        <dbReference type="SAM" id="Phobius"/>
    </source>
</evidence>
<keyword evidence="4" id="KW-1003">Cell membrane</keyword>